<reference evidence="2" key="1">
    <citation type="journal article" date="2019" name="Int. J. Syst. Evol. Microbiol.">
        <title>The Global Catalogue of Microorganisms (GCM) 10K type strain sequencing project: providing services to taxonomists for standard genome sequencing and annotation.</title>
        <authorList>
            <consortium name="The Broad Institute Genomics Platform"/>
            <consortium name="The Broad Institute Genome Sequencing Center for Infectious Disease"/>
            <person name="Wu L."/>
            <person name="Ma J."/>
        </authorList>
    </citation>
    <scope>NUCLEOTIDE SEQUENCE [LARGE SCALE GENOMIC DNA]</scope>
    <source>
        <strain evidence="2">CCUG 49679</strain>
    </source>
</reference>
<organism evidence="1 2">
    <name type="scientific">Flavobacterium qiangtangense</name>
    <dbReference type="NCBI Taxonomy" id="1442595"/>
    <lineage>
        <taxon>Bacteria</taxon>
        <taxon>Pseudomonadati</taxon>
        <taxon>Bacteroidota</taxon>
        <taxon>Flavobacteriia</taxon>
        <taxon>Flavobacteriales</taxon>
        <taxon>Flavobacteriaceae</taxon>
        <taxon>Flavobacterium</taxon>
    </lineage>
</organism>
<dbReference type="PROSITE" id="PS51257">
    <property type="entry name" value="PROKAR_LIPOPROTEIN"/>
    <property type="match status" value="1"/>
</dbReference>
<keyword evidence="2" id="KW-1185">Reference proteome</keyword>
<name>A0ABW1PNZ2_9FLAO</name>
<proteinExistence type="predicted"/>
<sequence>MKKVALLAIGLSLTLMSCNSEPTLQKYFVESTESKDFIAVDLSTRILQLKKTELSPEENKALETLEKMNILAFKSDSTNLKQFETERAKVQTILKDPKYQELMKVSSGKEGGAIYFVGEDNAIDEFVLFANKKEAGFAVVRVLGDDMNPASIMTMLSILKKSNIDLEQLKPLQAMVPQ</sequence>
<dbReference type="Proteomes" id="UP001596287">
    <property type="component" value="Unassembled WGS sequence"/>
</dbReference>
<dbReference type="RefSeq" id="WP_379791444.1">
    <property type="nucleotide sequence ID" value="NZ_JBHSQB010000007.1"/>
</dbReference>
<evidence type="ECO:0000313" key="1">
    <source>
        <dbReference type="EMBL" id="MFC6096587.1"/>
    </source>
</evidence>
<comment type="caution">
    <text evidence="1">The sequence shown here is derived from an EMBL/GenBank/DDBJ whole genome shotgun (WGS) entry which is preliminary data.</text>
</comment>
<evidence type="ECO:0000313" key="2">
    <source>
        <dbReference type="Proteomes" id="UP001596287"/>
    </source>
</evidence>
<accession>A0ABW1PNZ2</accession>
<protein>
    <submittedName>
        <fullName evidence="1">DUF4252 domain-containing protein</fullName>
    </submittedName>
</protein>
<dbReference type="Pfam" id="PF14060">
    <property type="entry name" value="DUF4252"/>
    <property type="match status" value="1"/>
</dbReference>
<gene>
    <name evidence="1" type="ORF">ACFPVY_08005</name>
</gene>
<dbReference type="InterPro" id="IPR025348">
    <property type="entry name" value="DUF4252"/>
</dbReference>
<dbReference type="EMBL" id="JBHSQB010000007">
    <property type="protein sequence ID" value="MFC6096587.1"/>
    <property type="molecule type" value="Genomic_DNA"/>
</dbReference>